<accession>S8C048</accession>
<dbReference type="Proteomes" id="UP000015453">
    <property type="component" value="Unassembled WGS sequence"/>
</dbReference>
<evidence type="ECO:0000313" key="4">
    <source>
        <dbReference type="Proteomes" id="UP000015453"/>
    </source>
</evidence>
<proteinExistence type="predicted"/>
<dbReference type="EMBL" id="AUSU01007895">
    <property type="protein sequence ID" value="EPS60014.1"/>
    <property type="molecule type" value="Genomic_DNA"/>
</dbReference>
<evidence type="ECO:0000313" key="3">
    <source>
        <dbReference type="EMBL" id="EPS60014.1"/>
    </source>
</evidence>
<keyword evidence="4" id="KW-1185">Reference proteome</keyword>
<keyword evidence="2" id="KW-1133">Transmembrane helix</keyword>
<evidence type="ECO:0000256" key="1">
    <source>
        <dbReference type="SAM" id="MobiDB-lite"/>
    </source>
</evidence>
<keyword evidence="2" id="KW-0812">Transmembrane</keyword>
<keyword evidence="2" id="KW-0472">Membrane</keyword>
<feature type="transmembrane region" description="Helical" evidence="2">
    <location>
        <begin position="12"/>
        <end position="30"/>
    </location>
</feature>
<dbReference type="AlphaFoldDB" id="S8C048"/>
<feature type="compositionally biased region" description="Acidic residues" evidence="1">
    <location>
        <begin position="89"/>
        <end position="101"/>
    </location>
</feature>
<feature type="region of interest" description="Disordered" evidence="1">
    <location>
        <begin position="53"/>
        <end position="102"/>
    </location>
</feature>
<sequence>MGSRDSKLEAVGLAAGTAAFVAASSFFVHWRVRAFLVLNLLLLAILLSSGVWIPSSSSSRECGSTRKRRKKERWELKKAEDGAFGKSEQEEEEEDDDDEVSKEELNQRVEAFITILKTSYGESIFYMVWIVEELAS</sequence>
<evidence type="ECO:0000256" key="2">
    <source>
        <dbReference type="SAM" id="Phobius"/>
    </source>
</evidence>
<comment type="caution">
    <text evidence="3">The sequence shown here is derived from an EMBL/GenBank/DDBJ whole genome shotgun (WGS) entry which is preliminary data.</text>
</comment>
<organism evidence="3 4">
    <name type="scientific">Genlisea aurea</name>
    <dbReference type="NCBI Taxonomy" id="192259"/>
    <lineage>
        <taxon>Eukaryota</taxon>
        <taxon>Viridiplantae</taxon>
        <taxon>Streptophyta</taxon>
        <taxon>Embryophyta</taxon>
        <taxon>Tracheophyta</taxon>
        <taxon>Spermatophyta</taxon>
        <taxon>Magnoliopsida</taxon>
        <taxon>eudicotyledons</taxon>
        <taxon>Gunneridae</taxon>
        <taxon>Pentapetalae</taxon>
        <taxon>asterids</taxon>
        <taxon>lamiids</taxon>
        <taxon>Lamiales</taxon>
        <taxon>Lentibulariaceae</taxon>
        <taxon>Genlisea</taxon>
    </lineage>
</organism>
<protein>
    <submittedName>
        <fullName evidence="3">Uncharacterized protein</fullName>
    </submittedName>
</protein>
<gene>
    <name evidence="3" type="ORF">M569_14790</name>
</gene>
<feature type="compositionally biased region" description="Basic and acidic residues" evidence="1">
    <location>
        <begin position="72"/>
        <end position="83"/>
    </location>
</feature>
<feature type="transmembrane region" description="Helical" evidence="2">
    <location>
        <begin position="36"/>
        <end position="53"/>
    </location>
</feature>
<name>S8C048_9LAMI</name>
<reference evidence="3 4" key="1">
    <citation type="journal article" date="2013" name="BMC Genomics">
        <title>The miniature genome of a carnivorous plant Genlisea aurea contains a low number of genes and short non-coding sequences.</title>
        <authorList>
            <person name="Leushkin E.V."/>
            <person name="Sutormin R.A."/>
            <person name="Nabieva E.R."/>
            <person name="Penin A.A."/>
            <person name="Kondrashov A.S."/>
            <person name="Logacheva M.D."/>
        </authorList>
    </citation>
    <scope>NUCLEOTIDE SEQUENCE [LARGE SCALE GENOMIC DNA]</scope>
</reference>